<dbReference type="NCBIfam" id="NF040712">
    <property type="entry name" value="SepH"/>
    <property type="match status" value="1"/>
</dbReference>
<dbReference type="EMBL" id="CAFBMR010000001">
    <property type="protein sequence ID" value="CAB4900388.1"/>
    <property type="molecule type" value="Genomic_DNA"/>
</dbReference>
<accession>A0A6J7G204</accession>
<evidence type="ECO:0000313" key="3">
    <source>
        <dbReference type="EMBL" id="CAB4900388.1"/>
    </source>
</evidence>
<dbReference type="Pfam" id="PF11268">
    <property type="entry name" value="DUF3071"/>
    <property type="match status" value="1"/>
</dbReference>
<protein>
    <submittedName>
        <fullName evidence="3">Unannotated protein</fullName>
    </submittedName>
</protein>
<feature type="domain" description="DUF3071" evidence="2">
    <location>
        <begin position="4"/>
        <end position="166"/>
    </location>
</feature>
<proteinExistence type="predicted"/>
<reference evidence="3" key="1">
    <citation type="submission" date="2020-05" db="EMBL/GenBank/DDBJ databases">
        <authorList>
            <person name="Chiriac C."/>
            <person name="Salcher M."/>
            <person name="Ghai R."/>
            <person name="Kavagutti S V."/>
        </authorList>
    </citation>
    <scope>NUCLEOTIDE SEQUENCE</scope>
</reference>
<dbReference type="InterPro" id="IPR047682">
    <property type="entry name" value="SepH-like"/>
</dbReference>
<name>A0A6J7G204_9ZZZZ</name>
<evidence type="ECO:0000259" key="2">
    <source>
        <dbReference type="Pfam" id="PF11268"/>
    </source>
</evidence>
<gene>
    <name evidence="3" type="ORF">UFOPK3610_00088</name>
</gene>
<sequence length="275" mass="29674">MPKRELTFLGLSEDGSNLVMADSAGSQYTIKVDGRLSATLGHPVRPGQMEIALQPLSPKDIQARIRAGATAAEIAADTGEDIDRIRRFEGPPLADREFAAGQARKCLVRSDAVEGTLESLVGARLDERGVTLESAQWDSWRREDGRWTVLVAFPAGSAERVATWVYDPESRHVTPEDDEAARMLDPTLVSNSSLRLVADEAAVVPHLDSVEVVEVVETVIVKERLAEVTSIKGAAKVPPEPAAKPAATRSRSKSKRASVPSWDEILFGGGKDDEA</sequence>
<organism evidence="3">
    <name type="scientific">freshwater metagenome</name>
    <dbReference type="NCBI Taxonomy" id="449393"/>
    <lineage>
        <taxon>unclassified sequences</taxon>
        <taxon>metagenomes</taxon>
        <taxon>ecological metagenomes</taxon>
    </lineage>
</organism>
<dbReference type="InterPro" id="IPR021421">
    <property type="entry name" value="DUF3071"/>
</dbReference>
<evidence type="ECO:0000256" key="1">
    <source>
        <dbReference type="SAM" id="MobiDB-lite"/>
    </source>
</evidence>
<dbReference type="AlphaFoldDB" id="A0A6J7G204"/>
<feature type="region of interest" description="Disordered" evidence="1">
    <location>
        <begin position="231"/>
        <end position="275"/>
    </location>
</feature>